<gene>
    <name evidence="6" type="ORF">DRM93_10810</name>
    <name evidence="7" type="ORF">DRM94_10810</name>
</gene>
<dbReference type="CDD" id="cd02247">
    <property type="entry name" value="cupin_pirin_C"/>
    <property type="match status" value="1"/>
</dbReference>
<keyword evidence="2" id="KW-0408">Iron</keyword>
<feature type="binding site" evidence="2">
    <location>
        <position position="58"/>
    </location>
    <ligand>
        <name>Fe cation</name>
        <dbReference type="ChEBI" id="CHEBI:24875"/>
    </ligand>
</feature>
<comment type="caution">
    <text evidence="7">The sequence shown here is derived from an EMBL/GenBank/DDBJ whole genome shotgun (WGS) entry which is preliminary data.</text>
</comment>
<dbReference type="EMBL" id="QORK01000020">
    <property type="protein sequence ID" value="TFF80253.1"/>
    <property type="molecule type" value="Genomic_DNA"/>
</dbReference>
<dbReference type="CDD" id="cd02909">
    <property type="entry name" value="cupin_pirin_N"/>
    <property type="match status" value="1"/>
</dbReference>
<dbReference type="InterPro" id="IPR012093">
    <property type="entry name" value="Pirin"/>
</dbReference>
<dbReference type="InterPro" id="IPR008778">
    <property type="entry name" value="Pirin_C_dom"/>
</dbReference>
<evidence type="ECO:0000259" key="5">
    <source>
        <dbReference type="Pfam" id="PF05726"/>
    </source>
</evidence>
<evidence type="ECO:0000256" key="2">
    <source>
        <dbReference type="PIRSR" id="PIRSR006232-1"/>
    </source>
</evidence>
<keyword evidence="2" id="KW-0479">Metal-binding</keyword>
<evidence type="ECO:0000313" key="8">
    <source>
        <dbReference type="Proteomes" id="UP000297720"/>
    </source>
</evidence>
<feature type="binding site" evidence="2">
    <location>
        <position position="60"/>
    </location>
    <ligand>
        <name>Fe cation</name>
        <dbReference type="ChEBI" id="CHEBI:24875"/>
    </ligand>
</feature>
<dbReference type="InterPro" id="IPR011051">
    <property type="entry name" value="RmlC_Cupin_sf"/>
</dbReference>
<accession>A0A5F0KAU7</accession>
<keyword evidence="8" id="KW-1185">Reference proteome</keyword>
<dbReference type="OrthoDB" id="9780903at2"/>
<dbReference type="Pfam" id="PF02678">
    <property type="entry name" value="Pirin"/>
    <property type="match status" value="1"/>
</dbReference>
<evidence type="ECO:0000313" key="7">
    <source>
        <dbReference type="EMBL" id="TFF80253.1"/>
    </source>
</evidence>
<dbReference type="PANTHER" id="PTHR13903:SF8">
    <property type="entry name" value="PIRIN"/>
    <property type="match status" value="1"/>
</dbReference>
<dbReference type="AlphaFoldDB" id="A0A5F0KAU7"/>
<evidence type="ECO:0000256" key="1">
    <source>
        <dbReference type="ARBA" id="ARBA00008416"/>
    </source>
</evidence>
<name>A0A5F0KAU7_9GAMM</name>
<dbReference type="PIRSF" id="PIRSF006232">
    <property type="entry name" value="Pirin"/>
    <property type="match status" value="1"/>
</dbReference>
<comment type="cofactor">
    <cofactor evidence="2">
        <name>Fe cation</name>
        <dbReference type="ChEBI" id="CHEBI:24875"/>
    </cofactor>
    <text evidence="2">Binds 1 Fe cation per subunit.</text>
</comment>
<evidence type="ECO:0000313" key="9">
    <source>
        <dbReference type="Proteomes" id="UP000297914"/>
    </source>
</evidence>
<evidence type="ECO:0000256" key="3">
    <source>
        <dbReference type="RuleBase" id="RU003457"/>
    </source>
</evidence>
<dbReference type="Gene3D" id="2.60.120.10">
    <property type="entry name" value="Jelly Rolls"/>
    <property type="match status" value="2"/>
</dbReference>
<evidence type="ECO:0000313" key="6">
    <source>
        <dbReference type="EMBL" id="TFF75791.1"/>
    </source>
</evidence>
<feature type="domain" description="Pirin C-terminal" evidence="5">
    <location>
        <begin position="172"/>
        <end position="269"/>
    </location>
</feature>
<feature type="domain" description="Pirin N-terminal" evidence="4">
    <location>
        <begin position="20"/>
        <end position="120"/>
    </location>
</feature>
<dbReference type="Proteomes" id="UP000297720">
    <property type="component" value="Unassembled WGS sequence"/>
</dbReference>
<evidence type="ECO:0000259" key="4">
    <source>
        <dbReference type="Pfam" id="PF02678"/>
    </source>
</evidence>
<protein>
    <submittedName>
        <fullName evidence="7">Pirin family protein</fullName>
    </submittedName>
</protein>
<organism evidence="7 9">
    <name type="scientific">Aeromonas taiwanensis</name>
    <dbReference type="NCBI Taxonomy" id="633417"/>
    <lineage>
        <taxon>Bacteria</taxon>
        <taxon>Pseudomonadati</taxon>
        <taxon>Pseudomonadota</taxon>
        <taxon>Gammaproteobacteria</taxon>
        <taxon>Aeromonadales</taxon>
        <taxon>Aeromonadaceae</taxon>
        <taxon>Aeromonas</taxon>
    </lineage>
</organism>
<feature type="binding site" evidence="2">
    <location>
        <position position="102"/>
    </location>
    <ligand>
        <name>Fe cation</name>
        <dbReference type="ChEBI" id="CHEBI:24875"/>
    </ligand>
</feature>
<comment type="similarity">
    <text evidence="1 3">Belongs to the pirin family.</text>
</comment>
<dbReference type="InterPro" id="IPR014710">
    <property type="entry name" value="RmlC-like_jellyroll"/>
</dbReference>
<dbReference type="SUPFAM" id="SSF51182">
    <property type="entry name" value="RmlC-like cupins"/>
    <property type="match status" value="1"/>
</dbReference>
<dbReference type="Pfam" id="PF05726">
    <property type="entry name" value="Pirin_C"/>
    <property type="match status" value="1"/>
</dbReference>
<sequence length="292" mass="32099">MTHEWQRISSRLTDVGGIPVARAIPVKERRTIGPWCFLDHIGPTRFAPGTPGLDVGPHPHIALQTFTWMLEGEILHRDSLGSEQVIRPGQVNLMTAGRGIAHTEESLPNQPDLHAAQLWIALPEEDQHTSPRFDHYPRLPRWQEGEITLTLLIGEHGGYSAPTLHFSPILGLDLHAPAGGRLTLTLNPAFEHGLFPLQGQASIAGDALEPEQLLYLPPGNREVAVELSPGARLLLIGGEPLTQPLQIWWNFVSFDREAIRTAAADWERGDPRFGEVQGYAGPRLQAPPLAGI</sequence>
<dbReference type="EMBL" id="QORL01000020">
    <property type="protein sequence ID" value="TFF75791.1"/>
    <property type="molecule type" value="Genomic_DNA"/>
</dbReference>
<feature type="binding site" evidence="2">
    <location>
        <position position="104"/>
    </location>
    <ligand>
        <name>Fe cation</name>
        <dbReference type="ChEBI" id="CHEBI:24875"/>
    </ligand>
</feature>
<reference evidence="7 9" key="1">
    <citation type="submission" date="2018-06" db="EMBL/GenBank/DDBJ databases">
        <title>Occurrence of a novel blaKPC-2- and qnrS2- harbouring IncP6 plasmid from Aeromonas taiwanensis isolates recovered from the river sediments.</title>
        <authorList>
            <person name="Zheng B."/>
            <person name="Yu X."/>
            <person name="Xiao Y."/>
        </authorList>
    </citation>
    <scope>NUCLEOTIDE SEQUENCE [LARGE SCALE GENOMIC DNA]</scope>
    <source>
        <strain evidence="6 8">1713</strain>
        <strain evidence="7 9">198</strain>
    </source>
</reference>
<dbReference type="GO" id="GO:0046872">
    <property type="term" value="F:metal ion binding"/>
    <property type="evidence" value="ECO:0007669"/>
    <property type="project" value="UniProtKB-KW"/>
</dbReference>
<dbReference type="PANTHER" id="PTHR13903">
    <property type="entry name" value="PIRIN-RELATED"/>
    <property type="match status" value="1"/>
</dbReference>
<dbReference type="RefSeq" id="WP_134695796.1">
    <property type="nucleotide sequence ID" value="NZ_QORJ01000017.1"/>
</dbReference>
<dbReference type="InterPro" id="IPR003829">
    <property type="entry name" value="Pirin_N_dom"/>
</dbReference>
<proteinExistence type="inferred from homology"/>
<dbReference type="Proteomes" id="UP000297914">
    <property type="component" value="Unassembled WGS sequence"/>
</dbReference>